<proteinExistence type="inferred from homology"/>
<keyword evidence="4" id="KW-0479">Metal-binding</keyword>
<organism evidence="11 12">
    <name type="scientific">Stieleria maiorica</name>
    <dbReference type="NCBI Taxonomy" id="2795974"/>
    <lineage>
        <taxon>Bacteria</taxon>
        <taxon>Pseudomonadati</taxon>
        <taxon>Planctomycetota</taxon>
        <taxon>Planctomycetia</taxon>
        <taxon>Pirellulales</taxon>
        <taxon>Pirellulaceae</taxon>
        <taxon>Stieleria</taxon>
    </lineage>
</organism>
<dbReference type="PROSITE" id="PS00710">
    <property type="entry name" value="PGM_PMM"/>
    <property type="match status" value="1"/>
</dbReference>
<dbReference type="InterPro" id="IPR005845">
    <property type="entry name" value="A-D-PHexomutase_a/b/a-II"/>
</dbReference>
<dbReference type="Gene3D" id="3.40.120.10">
    <property type="entry name" value="Alpha-D-Glucose-1,6-Bisphosphate, subunit A, domain 3"/>
    <property type="match status" value="3"/>
</dbReference>
<dbReference type="InterPro" id="IPR005846">
    <property type="entry name" value="A-D-PHexomutase_a/b/a-III"/>
</dbReference>
<dbReference type="SUPFAM" id="SSF53738">
    <property type="entry name" value="Phosphoglucomutase, first 3 domains"/>
    <property type="match status" value="3"/>
</dbReference>
<keyword evidence="7" id="KW-0175">Coiled coil</keyword>
<comment type="similarity">
    <text evidence="2">Belongs to the phosphohexose mutase family.</text>
</comment>
<keyword evidence="12" id="KW-1185">Reference proteome</keyword>
<evidence type="ECO:0000256" key="6">
    <source>
        <dbReference type="ARBA" id="ARBA00023235"/>
    </source>
</evidence>
<dbReference type="GO" id="GO:0006166">
    <property type="term" value="P:purine ribonucleoside salvage"/>
    <property type="evidence" value="ECO:0007669"/>
    <property type="project" value="TreeGrafter"/>
</dbReference>
<dbReference type="InterPro" id="IPR016066">
    <property type="entry name" value="A-D-PHexomutase_CS"/>
</dbReference>
<dbReference type="InterPro" id="IPR036900">
    <property type="entry name" value="A-D-PHexomutase_C_sf"/>
</dbReference>
<evidence type="ECO:0000256" key="7">
    <source>
        <dbReference type="SAM" id="Coils"/>
    </source>
</evidence>
<keyword evidence="6 11" id="KW-0413">Isomerase</keyword>
<dbReference type="KEGG" id="smam:Mal15_10450"/>
<evidence type="ECO:0000313" key="11">
    <source>
        <dbReference type="EMBL" id="QEF97015.1"/>
    </source>
</evidence>
<keyword evidence="5" id="KW-0460">Magnesium</keyword>
<name>A0A5B9MBU3_9BACT</name>
<dbReference type="GO" id="GO:0008973">
    <property type="term" value="F:phosphopentomutase activity"/>
    <property type="evidence" value="ECO:0007669"/>
    <property type="project" value="TreeGrafter"/>
</dbReference>
<dbReference type="GO" id="GO:0004614">
    <property type="term" value="F:phosphoglucomutase activity"/>
    <property type="evidence" value="ECO:0007669"/>
    <property type="project" value="UniProtKB-EC"/>
</dbReference>
<evidence type="ECO:0000259" key="8">
    <source>
        <dbReference type="Pfam" id="PF02878"/>
    </source>
</evidence>
<feature type="coiled-coil region" evidence="7">
    <location>
        <begin position="575"/>
        <end position="602"/>
    </location>
</feature>
<dbReference type="Proteomes" id="UP000321353">
    <property type="component" value="Chromosome"/>
</dbReference>
<reference evidence="11 12" key="1">
    <citation type="submission" date="2019-02" db="EMBL/GenBank/DDBJ databases">
        <title>Planctomycetal bacteria perform biofilm scaping via a novel small molecule.</title>
        <authorList>
            <person name="Jeske O."/>
            <person name="Boedeker C."/>
            <person name="Wiegand S."/>
            <person name="Breitling P."/>
            <person name="Kallscheuer N."/>
            <person name="Jogler M."/>
            <person name="Rohde M."/>
            <person name="Petersen J."/>
            <person name="Medema M.H."/>
            <person name="Surup F."/>
            <person name="Jogler C."/>
        </authorList>
    </citation>
    <scope>NUCLEOTIDE SEQUENCE [LARGE SCALE GENOMIC DNA]</scope>
    <source>
        <strain evidence="11 12">Mal15</strain>
    </source>
</reference>
<evidence type="ECO:0000256" key="4">
    <source>
        <dbReference type="ARBA" id="ARBA00022723"/>
    </source>
</evidence>
<dbReference type="CDD" id="cd05799">
    <property type="entry name" value="PGM2"/>
    <property type="match status" value="1"/>
</dbReference>
<evidence type="ECO:0000259" key="9">
    <source>
        <dbReference type="Pfam" id="PF02879"/>
    </source>
</evidence>
<evidence type="ECO:0000256" key="5">
    <source>
        <dbReference type="ARBA" id="ARBA00022842"/>
    </source>
</evidence>
<dbReference type="GO" id="GO:0000287">
    <property type="term" value="F:magnesium ion binding"/>
    <property type="evidence" value="ECO:0007669"/>
    <property type="project" value="InterPro"/>
</dbReference>
<sequence length="604" mass="65652">MNATDALAAAKQAVSDGKLSETAVENIQRWLTEDRYAQYRDQVATEIRQQKWQALDDAFWTIIPFGTGGRRGRMHPIGSNAINDRTIGESAQGLADYVVDYHKGQKDLSCVIAYDTRHQSRHFAELCAGIMVAAGFKVYFIDDYRATPQLSFAVRYKNCDCGIMVTASHNPPSDNAVKVYWSSGAQVLPPHDKAIIDRVMSCEEIRVTPFAEAQAEGKVEIITAEIDEAFVKVASEQAFEGSRDVRILYTPLHGVGAEAVMPLLAADGFSDVEVYGPHAEKSGDFPNVPGHVSNPENKAVFDAPVEYAQAGGFDLVLATDPDCDRLGVAAPLTLDPSGPWGTFNGNQIGALLADYILGKRKQAGTLSADHYVIKTLVTTELVRSLCDSYGVRCVGDLLVGFKYIAQAMDANGPDKFAFGTEESHGYLVGQYCRDKDGAVACMLLSELAADLKQRGVSMHEHLATLYRTHGLHREQLINLFMEGSEGMAAMQRLMKAFRESPPEAMAGIPVTRVRDYLNSVATDTATGESSPLGDPVGNLIIMDLAEAGNYVAARPSGTEPKIKLYVFTKLSAEESQDLDAAAEKLGQRLEALESDMRAFAKANS</sequence>
<dbReference type="Pfam" id="PF02880">
    <property type="entry name" value="PGM_PMM_III"/>
    <property type="match status" value="1"/>
</dbReference>
<dbReference type="InterPro" id="IPR005844">
    <property type="entry name" value="A-D-PHexomutase_a/b/a-I"/>
</dbReference>
<dbReference type="GO" id="GO:0005975">
    <property type="term" value="P:carbohydrate metabolic process"/>
    <property type="evidence" value="ECO:0007669"/>
    <property type="project" value="InterPro"/>
</dbReference>
<dbReference type="Gene3D" id="3.30.310.50">
    <property type="entry name" value="Alpha-D-phosphohexomutase, C-terminal domain"/>
    <property type="match status" value="1"/>
</dbReference>
<dbReference type="SUPFAM" id="SSF55957">
    <property type="entry name" value="Phosphoglucomutase, C-terminal domain"/>
    <property type="match status" value="1"/>
</dbReference>
<evidence type="ECO:0000313" key="12">
    <source>
        <dbReference type="Proteomes" id="UP000321353"/>
    </source>
</evidence>
<comment type="cofactor">
    <cofactor evidence="1">
        <name>Mg(2+)</name>
        <dbReference type="ChEBI" id="CHEBI:18420"/>
    </cofactor>
</comment>
<dbReference type="PANTHER" id="PTHR45745:SF1">
    <property type="entry name" value="PHOSPHOGLUCOMUTASE 2B-RELATED"/>
    <property type="match status" value="1"/>
</dbReference>
<evidence type="ECO:0000256" key="1">
    <source>
        <dbReference type="ARBA" id="ARBA00001946"/>
    </source>
</evidence>
<feature type="domain" description="Alpha-D-phosphohexomutase alpha/beta/alpha" evidence="10">
    <location>
        <begin position="344"/>
        <end position="466"/>
    </location>
</feature>
<dbReference type="PANTHER" id="PTHR45745">
    <property type="entry name" value="PHOSPHOMANNOMUTASE 45A"/>
    <property type="match status" value="1"/>
</dbReference>
<evidence type="ECO:0000256" key="3">
    <source>
        <dbReference type="ARBA" id="ARBA00022553"/>
    </source>
</evidence>
<dbReference type="EC" id="5.4.2.2" evidence="11"/>
<dbReference type="Pfam" id="PF02878">
    <property type="entry name" value="PGM_PMM_I"/>
    <property type="match status" value="1"/>
</dbReference>
<accession>A0A5B9MBU3</accession>
<dbReference type="AlphaFoldDB" id="A0A5B9MBU3"/>
<protein>
    <submittedName>
        <fullName evidence="11">Phosphoglucomutase</fullName>
        <ecNumber evidence="11">5.4.2.2</ecNumber>
    </submittedName>
</protein>
<dbReference type="EMBL" id="CP036264">
    <property type="protein sequence ID" value="QEF97015.1"/>
    <property type="molecule type" value="Genomic_DNA"/>
</dbReference>
<dbReference type="InterPro" id="IPR016055">
    <property type="entry name" value="A-D-PHexomutase_a/b/a-I/II/III"/>
</dbReference>
<feature type="domain" description="Alpha-D-phosphohexomutase alpha/beta/alpha" evidence="9">
    <location>
        <begin position="234"/>
        <end position="329"/>
    </location>
</feature>
<evidence type="ECO:0000256" key="2">
    <source>
        <dbReference type="ARBA" id="ARBA00010231"/>
    </source>
</evidence>
<keyword evidence="3" id="KW-0597">Phosphoprotein</keyword>
<feature type="domain" description="Alpha-D-phosphohexomutase alpha/beta/alpha" evidence="8">
    <location>
        <begin position="65"/>
        <end position="201"/>
    </location>
</feature>
<evidence type="ECO:0000259" key="10">
    <source>
        <dbReference type="Pfam" id="PF02880"/>
    </source>
</evidence>
<gene>
    <name evidence="11" type="primary">pgcA</name>
    <name evidence="11" type="ORF">Mal15_10450</name>
</gene>
<dbReference type="Pfam" id="PF02879">
    <property type="entry name" value="PGM_PMM_II"/>
    <property type="match status" value="1"/>
</dbReference>
<dbReference type="RefSeq" id="WP_147866747.1">
    <property type="nucleotide sequence ID" value="NZ_CP036264.1"/>
</dbReference>